<dbReference type="AlphaFoldDB" id="A0A0E9T1P6"/>
<proteinExistence type="predicted"/>
<evidence type="ECO:0000256" key="1">
    <source>
        <dbReference type="SAM" id="MobiDB-lite"/>
    </source>
</evidence>
<protein>
    <submittedName>
        <fullName evidence="2">Uncharacterized protein</fullName>
    </submittedName>
</protein>
<sequence length="43" mass="4792">MSVIINPADKAHSKGNHQKTKLRQVNQIVSKVSLLNVPRRLAT</sequence>
<evidence type="ECO:0000313" key="2">
    <source>
        <dbReference type="EMBL" id="JAH47526.1"/>
    </source>
</evidence>
<reference evidence="2" key="1">
    <citation type="submission" date="2014-11" db="EMBL/GenBank/DDBJ databases">
        <authorList>
            <person name="Amaro Gonzalez C."/>
        </authorList>
    </citation>
    <scope>NUCLEOTIDE SEQUENCE</scope>
</reference>
<feature type="compositionally biased region" description="Basic residues" evidence="1">
    <location>
        <begin position="13"/>
        <end position="22"/>
    </location>
</feature>
<name>A0A0E9T1P6_ANGAN</name>
<feature type="region of interest" description="Disordered" evidence="1">
    <location>
        <begin position="1"/>
        <end position="24"/>
    </location>
</feature>
<reference evidence="2" key="2">
    <citation type="journal article" date="2015" name="Fish Shellfish Immunol.">
        <title>Early steps in the European eel (Anguilla anguilla)-Vibrio vulnificus interaction in the gills: Role of the RtxA13 toxin.</title>
        <authorList>
            <person name="Callol A."/>
            <person name="Pajuelo D."/>
            <person name="Ebbesson L."/>
            <person name="Teles M."/>
            <person name="MacKenzie S."/>
            <person name="Amaro C."/>
        </authorList>
    </citation>
    <scope>NUCLEOTIDE SEQUENCE</scope>
</reference>
<organism evidence="2">
    <name type="scientific">Anguilla anguilla</name>
    <name type="common">European freshwater eel</name>
    <name type="synonym">Muraena anguilla</name>
    <dbReference type="NCBI Taxonomy" id="7936"/>
    <lineage>
        <taxon>Eukaryota</taxon>
        <taxon>Metazoa</taxon>
        <taxon>Chordata</taxon>
        <taxon>Craniata</taxon>
        <taxon>Vertebrata</taxon>
        <taxon>Euteleostomi</taxon>
        <taxon>Actinopterygii</taxon>
        <taxon>Neopterygii</taxon>
        <taxon>Teleostei</taxon>
        <taxon>Anguilliformes</taxon>
        <taxon>Anguillidae</taxon>
        <taxon>Anguilla</taxon>
    </lineage>
</organism>
<dbReference type="EMBL" id="GBXM01061051">
    <property type="protein sequence ID" value="JAH47526.1"/>
    <property type="molecule type" value="Transcribed_RNA"/>
</dbReference>
<accession>A0A0E9T1P6</accession>